<protein>
    <recommendedName>
        <fullName evidence="1">Peptidase S74 domain-containing protein</fullName>
    </recommendedName>
</protein>
<dbReference type="SUPFAM" id="SSF49265">
    <property type="entry name" value="Fibronectin type III"/>
    <property type="match status" value="1"/>
</dbReference>
<proteinExistence type="predicted"/>
<dbReference type="PROSITE" id="PS51688">
    <property type="entry name" value="ICA"/>
    <property type="match status" value="1"/>
</dbReference>
<dbReference type="EMBL" id="BSKO01000001">
    <property type="protein sequence ID" value="GLO64405.1"/>
    <property type="molecule type" value="Genomic_DNA"/>
</dbReference>
<dbReference type="RefSeq" id="WP_317957566.1">
    <property type="nucleotide sequence ID" value="NZ_BSKO01000001.1"/>
</dbReference>
<dbReference type="InterPro" id="IPR013783">
    <property type="entry name" value="Ig-like_fold"/>
</dbReference>
<sequence length="1126" mass="126248">MSELFIFDQDDHLKTIISEDTGLLQTRFREEVNQIPDTPFQFEVEANEDITKHIKEENQVIFRDRSGDYRLFTIKEIDDTTDMGVSITTATCTSALMELNEHIIEKLNLKNQPLAVALEKVLERTRWQFQVDSVDTNANLDIEYQSSLEAMLMITTTWGIEFKDTISIDDNNKIIRTVSFQHRLGEDNGLRFEIDYNATNVKRTIISYPKTALFGQGGTVDEKIIDFSTVEWKVEYGNPVDKPIGQKWIGDPNALSEYGINKDGTLMHRQGIFKDTQIESPEELLEKTWEALILAQQPEVNYQLIVDTANERFQLGDTAICIDRNFARPIEIQTRIIAMEYDVLSPSDTVQVEMGQFLNLYDDRIDKVIEDIDRNREKWESVGTISKDSYPDKKPSPPTNVEAYGAFKTIQIYWDYTDEIYVDAYEVYGSQVKEFEPDSQHLLWKGNVSAFSHIVETDQKWYYYVRAINHHGTASEWSEQVEANTHRVISEDILFGEELAERMRELHNISDIIGTDGVSFKQISQEAKNLINQQAKQYTDSEISDTRDEIMEDVSSLSNELEYVEGQLVDKVNINDVYTISDIDNMISNKVSLTKYETDYNGVIQDLEQHSSLIEQNEIEIRNRVEQTIFNNETGILRQSISDVQQLAEGIETTVSSIEFDVTDNQNRMNQAESTINQLATEIDLKVDVDNIVSQINLSQEGVKIKGNLIHLDGTTLINNGVIQNAHIANGAIDKAKLGTAVIGTGQIENGAITNAKIANATIDSAKIANISATKITSGELNANNVQIIGGSGDDYTRIRGSLLESRGKHRRTWRDSTVTHDIKLRLENGYFRARNDTENWSLYFSDWGISTYADAYGDDKDASGFIEFHSAEYSPTNSKSGLTLYSMAGNIGLRTDNGSIHLDPKNLVIVSGTSLRSAVIGVPDNVGQNLYLGVSGTNNGEVRVTNKLFYNNGNPSYYPIRASSFKDSRGRTAYINGSGGGTLSSGSYLSAGGLRTNATNLYLGVPSGSANGKVRVTNNNGYNSGKGIGYRPIQASKFETASSIVHKTNIEEFKGNALKIIEGLNVVNYDFKEDIENNILDNRQIGLIAEHSPKVATNDFSAIDIYSLLMYCVKAIQELNQKILG</sequence>
<keyword evidence="3" id="KW-1185">Reference proteome</keyword>
<evidence type="ECO:0000313" key="2">
    <source>
        <dbReference type="EMBL" id="GLO64405.1"/>
    </source>
</evidence>
<evidence type="ECO:0000259" key="1">
    <source>
        <dbReference type="PROSITE" id="PS51688"/>
    </source>
</evidence>
<dbReference type="InterPro" id="IPR030392">
    <property type="entry name" value="S74_ICA"/>
</dbReference>
<dbReference type="Gene3D" id="2.60.40.10">
    <property type="entry name" value="Immunoglobulins"/>
    <property type="match status" value="1"/>
</dbReference>
<name>A0ABQ5TGZ4_9BACI</name>
<organism evidence="2 3">
    <name type="scientific">Oceanobacillus kimchii</name>
    <dbReference type="NCBI Taxonomy" id="746691"/>
    <lineage>
        <taxon>Bacteria</taxon>
        <taxon>Bacillati</taxon>
        <taxon>Bacillota</taxon>
        <taxon>Bacilli</taxon>
        <taxon>Bacillales</taxon>
        <taxon>Bacillaceae</taxon>
        <taxon>Oceanobacillus</taxon>
    </lineage>
</organism>
<feature type="domain" description="Peptidase S74" evidence="1">
    <location>
        <begin position="1043"/>
        <end position="1126"/>
    </location>
</feature>
<reference evidence="2 3" key="1">
    <citation type="submission" date="2023-02" db="EMBL/GenBank/DDBJ databases">
        <title>Oceanobacillus kimchii IFOP_LL358 isolated form Alexandrium catenella lab strain.</title>
        <authorList>
            <person name="Gajardo G."/>
            <person name="Ueki S."/>
            <person name="Maruyama F."/>
        </authorList>
    </citation>
    <scope>NUCLEOTIDE SEQUENCE [LARGE SCALE GENOMIC DNA]</scope>
    <source>
        <strain evidence="2 3">IFOP_LL358</strain>
    </source>
</reference>
<dbReference type="Pfam" id="PF13884">
    <property type="entry name" value="Peptidase_S74"/>
    <property type="match status" value="1"/>
</dbReference>
<evidence type="ECO:0000313" key="3">
    <source>
        <dbReference type="Proteomes" id="UP001275436"/>
    </source>
</evidence>
<dbReference type="Proteomes" id="UP001275436">
    <property type="component" value="Unassembled WGS sequence"/>
</dbReference>
<gene>
    <name evidence="2" type="ORF">MACH08_01890</name>
</gene>
<accession>A0ABQ5TGZ4</accession>
<comment type="caution">
    <text evidence="2">The sequence shown here is derived from an EMBL/GenBank/DDBJ whole genome shotgun (WGS) entry which is preliminary data.</text>
</comment>
<dbReference type="InterPro" id="IPR036116">
    <property type="entry name" value="FN3_sf"/>
</dbReference>